<dbReference type="InterPro" id="IPR058245">
    <property type="entry name" value="NreC/VraR/RcsB-like_REC"/>
</dbReference>
<dbReference type="InterPro" id="IPR000792">
    <property type="entry name" value="Tscrpt_reg_LuxR_C"/>
</dbReference>
<dbReference type="CDD" id="cd17535">
    <property type="entry name" value="REC_NarL-like"/>
    <property type="match status" value="1"/>
</dbReference>
<dbReference type="GO" id="GO:0003677">
    <property type="term" value="F:DNA binding"/>
    <property type="evidence" value="ECO:0007669"/>
    <property type="project" value="UniProtKB-KW"/>
</dbReference>
<dbReference type="SUPFAM" id="SSF46894">
    <property type="entry name" value="C-terminal effector domain of the bipartite response regulators"/>
    <property type="match status" value="1"/>
</dbReference>
<dbReference type="SUPFAM" id="SSF52172">
    <property type="entry name" value="CheY-like"/>
    <property type="match status" value="1"/>
</dbReference>
<dbReference type="InterPro" id="IPR001789">
    <property type="entry name" value="Sig_transdc_resp-reg_receiver"/>
</dbReference>
<dbReference type="PRINTS" id="PR00038">
    <property type="entry name" value="HTHLUXR"/>
</dbReference>
<dbReference type="CDD" id="cd06170">
    <property type="entry name" value="LuxR_C_like"/>
    <property type="match status" value="1"/>
</dbReference>
<dbReference type="Gene3D" id="3.40.50.2300">
    <property type="match status" value="1"/>
</dbReference>
<gene>
    <name evidence="8" type="ORF">AQ490_27220</name>
</gene>
<dbReference type="GO" id="GO:0006355">
    <property type="term" value="P:regulation of DNA-templated transcription"/>
    <property type="evidence" value="ECO:0007669"/>
    <property type="project" value="InterPro"/>
</dbReference>
<evidence type="ECO:0000256" key="4">
    <source>
        <dbReference type="ARBA" id="ARBA00023163"/>
    </source>
</evidence>
<keyword evidence="1 5" id="KW-0597">Phosphoprotein</keyword>
<evidence type="ECO:0000313" key="9">
    <source>
        <dbReference type="Proteomes" id="UP000050867"/>
    </source>
</evidence>
<dbReference type="STRING" id="76728.AQ490_27220"/>
<accession>A0A0T6LPM6</accession>
<comment type="caution">
    <text evidence="8">The sequence shown here is derived from an EMBL/GenBank/DDBJ whole genome shotgun (WGS) entry which is preliminary data.</text>
</comment>
<feature type="modified residue" description="4-aspartylphosphate" evidence="5">
    <location>
        <position position="37"/>
    </location>
</feature>
<evidence type="ECO:0000259" key="6">
    <source>
        <dbReference type="PROSITE" id="PS50043"/>
    </source>
</evidence>
<dbReference type="InterPro" id="IPR011006">
    <property type="entry name" value="CheY-like_superfamily"/>
</dbReference>
<dbReference type="PANTHER" id="PTHR43214:SF24">
    <property type="entry name" value="TRANSCRIPTIONAL REGULATORY PROTEIN NARL-RELATED"/>
    <property type="match status" value="1"/>
</dbReference>
<dbReference type="EMBL" id="LLZU01000033">
    <property type="protein sequence ID" value="KRV48058.1"/>
    <property type="molecule type" value="Genomic_DNA"/>
</dbReference>
<evidence type="ECO:0000313" key="8">
    <source>
        <dbReference type="EMBL" id="KRV48058.1"/>
    </source>
</evidence>
<organism evidence="8 9">
    <name type="scientific">Wenjunlia vitaminophila</name>
    <name type="common">Streptomyces vitaminophilus</name>
    <dbReference type="NCBI Taxonomy" id="76728"/>
    <lineage>
        <taxon>Bacteria</taxon>
        <taxon>Bacillati</taxon>
        <taxon>Actinomycetota</taxon>
        <taxon>Actinomycetes</taxon>
        <taxon>Kitasatosporales</taxon>
        <taxon>Streptomycetaceae</taxon>
        <taxon>Wenjunlia</taxon>
    </lineage>
</organism>
<proteinExistence type="predicted"/>
<name>A0A0T6LPM6_WENVI</name>
<keyword evidence="9" id="KW-1185">Reference proteome</keyword>
<dbReference type="InterPro" id="IPR039420">
    <property type="entry name" value="WalR-like"/>
</dbReference>
<feature type="domain" description="HTH luxR-type" evidence="6">
    <location>
        <begin position="129"/>
        <end position="199"/>
    </location>
</feature>
<keyword evidence="2" id="KW-0805">Transcription regulation</keyword>
<dbReference type="Pfam" id="PF00072">
    <property type="entry name" value="Response_reg"/>
    <property type="match status" value="1"/>
</dbReference>
<dbReference type="PANTHER" id="PTHR43214">
    <property type="entry name" value="TWO-COMPONENT RESPONSE REGULATOR"/>
    <property type="match status" value="1"/>
</dbReference>
<dbReference type="PROSITE" id="PS00622">
    <property type="entry name" value="HTH_LUXR_1"/>
    <property type="match status" value="1"/>
</dbReference>
<dbReference type="SMART" id="SM00421">
    <property type="entry name" value="HTH_LUXR"/>
    <property type="match status" value="1"/>
</dbReference>
<dbReference type="Proteomes" id="UP000050867">
    <property type="component" value="Unassembled WGS sequence"/>
</dbReference>
<dbReference type="GO" id="GO:0000160">
    <property type="term" value="P:phosphorelay signal transduction system"/>
    <property type="evidence" value="ECO:0007669"/>
    <property type="project" value="InterPro"/>
</dbReference>
<sequence>MVRLLADAGVDVVGETDDIDTLLTLVGARHPDVALVDIRLPPTFTDEGLRAAREIRERHPAVGVLLLSQYVETNSAVRALARHRKGFGYLLKDRVADIDELVEAIGRVAEGESVLDPQVVTHLLGRPRVSGALDELTAREREVLELIAQGRSNEAVAQRLQVGPKTVETHVRNIFTKLGLEPSFSDHRRVLAVLAYLQG</sequence>
<feature type="domain" description="Response regulatory" evidence="7">
    <location>
        <begin position="1"/>
        <end position="107"/>
    </location>
</feature>
<evidence type="ECO:0000256" key="3">
    <source>
        <dbReference type="ARBA" id="ARBA00023125"/>
    </source>
</evidence>
<dbReference type="AlphaFoldDB" id="A0A0T6LPM6"/>
<dbReference type="eggNOG" id="COG2197">
    <property type="taxonomic scope" value="Bacteria"/>
</dbReference>
<evidence type="ECO:0000256" key="1">
    <source>
        <dbReference type="ARBA" id="ARBA00022553"/>
    </source>
</evidence>
<reference evidence="8 9" key="1">
    <citation type="submission" date="2015-10" db="EMBL/GenBank/DDBJ databases">
        <title>Draft genome sequence of pyrrolomycin-producing Streptomyces vitaminophilus.</title>
        <authorList>
            <person name="Graham D.E."/>
            <person name="Mahan K.M."/>
            <person name="Klingeman D.M."/>
            <person name="Hettich R.L."/>
            <person name="Parry R.J."/>
        </authorList>
    </citation>
    <scope>NUCLEOTIDE SEQUENCE [LARGE SCALE GENOMIC DNA]</scope>
    <source>
        <strain evidence="8 9">ATCC 31673</strain>
    </source>
</reference>
<dbReference type="InterPro" id="IPR016032">
    <property type="entry name" value="Sig_transdc_resp-reg_C-effctor"/>
</dbReference>
<dbReference type="PROSITE" id="PS50110">
    <property type="entry name" value="RESPONSE_REGULATORY"/>
    <property type="match status" value="1"/>
</dbReference>
<protein>
    <submittedName>
        <fullName evidence="8">LuxR family transcriptional regulator</fullName>
    </submittedName>
</protein>
<evidence type="ECO:0000256" key="5">
    <source>
        <dbReference type="PROSITE-ProRule" id="PRU00169"/>
    </source>
</evidence>
<dbReference type="Pfam" id="PF00196">
    <property type="entry name" value="GerE"/>
    <property type="match status" value="1"/>
</dbReference>
<dbReference type="RefSeq" id="WP_051087509.1">
    <property type="nucleotide sequence ID" value="NZ_LLZU01000033.1"/>
</dbReference>
<evidence type="ECO:0000256" key="2">
    <source>
        <dbReference type="ARBA" id="ARBA00023015"/>
    </source>
</evidence>
<evidence type="ECO:0000259" key="7">
    <source>
        <dbReference type="PROSITE" id="PS50110"/>
    </source>
</evidence>
<keyword evidence="4" id="KW-0804">Transcription</keyword>
<keyword evidence="3" id="KW-0238">DNA-binding</keyword>
<dbReference type="PROSITE" id="PS50043">
    <property type="entry name" value="HTH_LUXR_2"/>
    <property type="match status" value="1"/>
</dbReference>